<dbReference type="SUPFAM" id="SSF47699">
    <property type="entry name" value="Bifunctional inhibitor/lipid-transfer protein/seed storage 2S albumin"/>
    <property type="match status" value="1"/>
</dbReference>
<dbReference type="PANTHER" id="PTHR33214">
    <property type="entry name" value="BIFUNCTIONAL INHIBITOR/LIPID-TRANSFER PROTEIN/SEED STORAGE 2S ALBUMIN SUPERFAMILY PROTEIN"/>
    <property type="match status" value="1"/>
</dbReference>
<keyword evidence="4" id="KW-0732">Signal</keyword>
<feature type="chain" id="PRO_5043855049" description="Bifunctional inhibitor/plant lipid transfer protein/seed storage helical domain-containing protein" evidence="4">
    <location>
        <begin position="27"/>
        <end position="94"/>
    </location>
</feature>
<protein>
    <recommendedName>
        <fullName evidence="5">Bifunctional inhibitor/plant lipid transfer protein/seed storage helical domain-containing protein</fullName>
    </recommendedName>
</protein>
<reference evidence="6" key="2">
    <citation type="submission" date="2023-06" db="EMBL/GenBank/DDBJ databases">
        <authorList>
            <person name="Ma L."/>
            <person name="Liu K.-W."/>
            <person name="Li Z."/>
            <person name="Hsiao Y.-Y."/>
            <person name="Qi Y."/>
            <person name="Fu T."/>
            <person name="Tang G."/>
            <person name="Zhang D."/>
            <person name="Sun W.-H."/>
            <person name="Liu D.-K."/>
            <person name="Li Y."/>
            <person name="Chen G.-Z."/>
            <person name="Liu X.-D."/>
            <person name="Liao X.-Y."/>
            <person name="Jiang Y.-T."/>
            <person name="Yu X."/>
            <person name="Hao Y."/>
            <person name="Huang J."/>
            <person name="Zhao X.-W."/>
            <person name="Ke S."/>
            <person name="Chen Y.-Y."/>
            <person name="Wu W.-L."/>
            <person name="Hsu J.-L."/>
            <person name="Lin Y.-F."/>
            <person name="Huang M.-D."/>
            <person name="Li C.-Y."/>
            <person name="Huang L."/>
            <person name="Wang Z.-W."/>
            <person name="Zhao X."/>
            <person name="Zhong W.-Y."/>
            <person name="Peng D.-H."/>
            <person name="Ahmad S."/>
            <person name="Lan S."/>
            <person name="Zhang J.-S."/>
            <person name="Tsai W.-C."/>
            <person name="Van De Peer Y."/>
            <person name="Liu Z.-J."/>
        </authorList>
    </citation>
    <scope>NUCLEOTIDE SEQUENCE</scope>
    <source>
        <strain evidence="6">SCP</strain>
        <tissue evidence="6">Leaves</tissue>
    </source>
</reference>
<dbReference type="InterPro" id="IPR016140">
    <property type="entry name" value="Bifunc_inhib/LTP/seed_store"/>
</dbReference>
<gene>
    <name evidence="6" type="ORF">QJS04_geneDACA003111</name>
</gene>
<feature type="domain" description="Bifunctional inhibitor/plant lipid transfer protein/seed storage helical" evidence="5">
    <location>
        <begin position="29"/>
        <end position="94"/>
    </location>
</feature>
<dbReference type="SMART" id="SM00499">
    <property type="entry name" value="AAI"/>
    <property type="match status" value="1"/>
</dbReference>
<comment type="similarity">
    <text evidence="1">Belongs to the plant LTP family. B11E subfamily.</text>
</comment>
<evidence type="ECO:0000313" key="7">
    <source>
        <dbReference type="Proteomes" id="UP001179952"/>
    </source>
</evidence>
<dbReference type="Gene3D" id="1.10.110.10">
    <property type="entry name" value="Plant lipid-transfer and hydrophobic proteins"/>
    <property type="match status" value="1"/>
</dbReference>
<feature type="signal peptide" evidence="4">
    <location>
        <begin position="1"/>
        <end position="26"/>
    </location>
</feature>
<reference evidence="6" key="1">
    <citation type="journal article" date="2023" name="Nat. Commun.">
        <title>Diploid and tetraploid genomes of Acorus and the evolution of monocots.</title>
        <authorList>
            <person name="Ma L."/>
            <person name="Liu K.W."/>
            <person name="Li Z."/>
            <person name="Hsiao Y.Y."/>
            <person name="Qi Y."/>
            <person name="Fu T."/>
            <person name="Tang G.D."/>
            <person name="Zhang D."/>
            <person name="Sun W.H."/>
            <person name="Liu D.K."/>
            <person name="Li Y."/>
            <person name="Chen G.Z."/>
            <person name="Liu X.D."/>
            <person name="Liao X.Y."/>
            <person name="Jiang Y.T."/>
            <person name="Yu X."/>
            <person name="Hao Y."/>
            <person name="Huang J."/>
            <person name="Zhao X.W."/>
            <person name="Ke S."/>
            <person name="Chen Y.Y."/>
            <person name="Wu W.L."/>
            <person name="Hsu J.L."/>
            <person name="Lin Y.F."/>
            <person name="Huang M.D."/>
            <person name="Li C.Y."/>
            <person name="Huang L."/>
            <person name="Wang Z.W."/>
            <person name="Zhao X."/>
            <person name="Zhong W.Y."/>
            <person name="Peng D.H."/>
            <person name="Ahmad S."/>
            <person name="Lan S."/>
            <person name="Zhang J.S."/>
            <person name="Tsai W.C."/>
            <person name="Van de Peer Y."/>
            <person name="Liu Z.J."/>
        </authorList>
    </citation>
    <scope>NUCLEOTIDE SEQUENCE</scope>
    <source>
        <strain evidence="6">SCP</strain>
    </source>
</reference>
<proteinExistence type="inferred from homology"/>
<keyword evidence="2" id="KW-0813">Transport</keyword>
<accession>A0AAV9BVR0</accession>
<evidence type="ECO:0000256" key="1">
    <source>
        <dbReference type="ARBA" id="ARBA00009707"/>
    </source>
</evidence>
<dbReference type="InterPro" id="IPR033872">
    <property type="entry name" value="nsLTP2"/>
</dbReference>
<keyword evidence="3" id="KW-0446">Lipid-binding</keyword>
<dbReference type="GO" id="GO:0006869">
    <property type="term" value="P:lipid transport"/>
    <property type="evidence" value="ECO:0007669"/>
    <property type="project" value="InterPro"/>
</dbReference>
<comment type="caution">
    <text evidence="6">The sequence shown here is derived from an EMBL/GenBank/DDBJ whole genome shotgun (WGS) entry which is preliminary data.</text>
</comment>
<sequence length="94" mass="9846">MSSKVSLLVSVALFLLLAHAPTPSVSVTCSPTELSPCLNAILYGSAPSGQCCGKLREQQPCLCQYARNPSYSGFVHSNNARKVSGTCGVPMPNC</sequence>
<name>A0AAV9BVR0_ACOGR</name>
<evidence type="ECO:0000256" key="4">
    <source>
        <dbReference type="SAM" id="SignalP"/>
    </source>
</evidence>
<dbReference type="PANTHER" id="PTHR33214:SF69">
    <property type="entry name" value="BIFUNCTIONAL INHIBITOR_LIPID-TRANSFER PROTEIN_SEED STORAGE 2S ALBUMIN SUPERFAMILY PROTEIN"/>
    <property type="match status" value="1"/>
</dbReference>
<dbReference type="InterPro" id="IPR036312">
    <property type="entry name" value="Bifun_inhib/LTP/seed_sf"/>
</dbReference>
<dbReference type="EMBL" id="JAUJYN010000001">
    <property type="protein sequence ID" value="KAK1280314.1"/>
    <property type="molecule type" value="Genomic_DNA"/>
</dbReference>
<evidence type="ECO:0000256" key="3">
    <source>
        <dbReference type="ARBA" id="ARBA00023121"/>
    </source>
</evidence>
<evidence type="ECO:0000259" key="5">
    <source>
        <dbReference type="SMART" id="SM00499"/>
    </source>
</evidence>
<evidence type="ECO:0000256" key="2">
    <source>
        <dbReference type="ARBA" id="ARBA00022448"/>
    </source>
</evidence>
<dbReference type="Pfam" id="PF00234">
    <property type="entry name" value="Tryp_alpha_amyl"/>
    <property type="match status" value="1"/>
</dbReference>
<dbReference type="Proteomes" id="UP001179952">
    <property type="component" value="Unassembled WGS sequence"/>
</dbReference>
<keyword evidence="7" id="KW-1185">Reference proteome</keyword>
<organism evidence="6 7">
    <name type="scientific">Acorus gramineus</name>
    <name type="common">Dwarf sweet flag</name>
    <dbReference type="NCBI Taxonomy" id="55184"/>
    <lineage>
        <taxon>Eukaryota</taxon>
        <taxon>Viridiplantae</taxon>
        <taxon>Streptophyta</taxon>
        <taxon>Embryophyta</taxon>
        <taxon>Tracheophyta</taxon>
        <taxon>Spermatophyta</taxon>
        <taxon>Magnoliopsida</taxon>
        <taxon>Liliopsida</taxon>
        <taxon>Acoraceae</taxon>
        <taxon>Acorus</taxon>
    </lineage>
</organism>
<dbReference type="GO" id="GO:0008289">
    <property type="term" value="F:lipid binding"/>
    <property type="evidence" value="ECO:0007669"/>
    <property type="project" value="UniProtKB-KW"/>
</dbReference>
<dbReference type="CDD" id="cd01959">
    <property type="entry name" value="nsLTP2"/>
    <property type="match status" value="1"/>
</dbReference>
<dbReference type="AlphaFoldDB" id="A0AAV9BVR0"/>
<evidence type="ECO:0000313" key="6">
    <source>
        <dbReference type="EMBL" id="KAK1280314.1"/>
    </source>
</evidence>